<keyword evidence="2" id="KW-1133">Transmembrane helix</keyword>
<protein>
    <submittedName>
        <fullName evidence="3">Uncharacterized protein</fullName>
    </submittedName>
</protein>
<name>A0A2A2EHC3_9BIFI</name>
<feature type="compositionally biased region" description="Pro residues" evidence="1">
    <location>
        <begin position="366"/>
        <end position="375"/>
    </location>
</feature>
<keyword evidence="2" id="KW-0812">Transmembrane</keyword>
<evidence type="ECO:0000256" key="1">
    <source>
        <dbReference type="SAM" id="MobiDB-lite"/>
    </source>
</evidence>
<reference evidence="3 4" key="1">
    <citation type="journal article" date="2017" name="ISME J.">
        <title>Unveiling bifidobacterial biogeography across the mammalian branch of the tree of life.</title>
        <authorList>
            <person name="Milani C."/>
            <person name="Mangifesta M."/>
            <person name="Mancabelli L."/>
            <person name="Lugli G.A."/>
            <person name="James K."/>
            <person name="Duranti S."/>
            <person name="Turroni F."/>
            <person name="Ferrario C."/>
            <person name="Ossiprandi M.C."/>
            <person name="van Sinderen D."/>
            <person name="Ventura M."/>
        </authorList>
    </citation>
    <scope>NUCLEOTIDE SEQUENCE [LARGE SCALE GENOMIC DNA]</scope>
    <source>
        <strain evidence="4">Ham19E</strain>
    </source>
</reference>
<evidence type="ECO:0000313" key="3">
    <source>
        <dbReference type="EMBL" id="PAU68401.1"/>
    </source>
</evidence>
<feature type="transmembrane region" description="Helical" evidence="2">
    <location>
        <begin position="294"/>
        <end position="311"/>
    </location>
</feature>
<dbReference type="EMBL" id="MVOH01000006">
    <property type="protein sequence ID" value="PAU68401.1"/>
    <property type="molecule type" value="Genomic_DNA"/>
</dbReference>
<organism evidence="3 4">
    <name type="scientific">Bifidobacterium criceti</name>
    <dbReference type="NCBI Taxonomy" id="1960969"/>
    <lineage>
        <taxon>Bacteria</taxon>
        <taxon>Bacillati</taxon>
        <taxon>Actinomycetota</taxon>
        <taxon>Actinomycetes</taxon>
        <taxon>Bifidobacteriales</taxon>
        <taxon>Bifidobacteriaceae</taxon>
        <taxon>Bifidobacterium</taxon>
    </lineage>
</organism>
<dbReference type="RefSeq" id="WP_095614606.1">
    <property type="nucleotide sequence ID" value="NZ_MVOH01000006.1"/>
</dbReference>
<evidence type="ECO:0000256" key="2">
    <source>
        <dbReference type="SAM" id="Phobius"/>
    </source>
</evidence>
<comment type="caution">
    <text evidence="3">The sequence shown here is derived from an EMBL/GenBank/DDBJ whole genome shotgun (WGS) entry which is preliminary data.</text>
</comment>
<dbReference type="AlphaFoldDB" id="A0A2A2EHC3"/>
<feature type="region of interest" description="Disordered" evidence="1">
    <location>
        <begin position="340"/>
        <end position="389"/>
    </location>
</feature>
<gene>
    <name evidence="3" type="ORF">B1526_0586</name>
</gene>
<keyword evidence="4" id="KW-1185">Reference proteome</keyword>
<dbReference type="Proteomes" id="UP000218399">
    <property type="component" value="Unassembled WGS sequence"/>
</dbReference>
<feature type="transmembrane region" description="Helical" evidence="2">
    <location>
        <begin position="267"/>
        <end position="288"/>
    </location>
</feature>
<accession>A0A2A2EHC3</accession>
<evidence type="ECO:0000313" key="4">
    <source>
        <dbReference type="Proteomes" id="UP000218399"/>
    </source>
</evidence>
<sequence length="389" mass="41670">MGLFDSQPKEQTPLIDTPQIREAYARCQQGGADGQLAQSQLTALVLAEVIRKMTVVVHVPDSSLYDDDVEFEKAARKRAAAEARAAAKGETLGVLTAQRLSNKDLEVKKRHNDRIRFQRAQAALIKKICSNEWRGGGPCSVNGETLYCYQGSLSPEGMDDLAKLADMQLMDADAMNDEVADYLAPIPDDKGHVGMLVGNSIDDQRRAIREGYALLQGAGVNVDQLDPELRYNVKALQNLNDDAVKGDEEKAQQVAADKAKAQKGWRFNGVCIIIIGTLWAFFNLLMLIVGEGSAVSVLLNVALLALGILLVRKKKEKVAAVPAAQTAGVPMPAAPVPMPAAQTTPVPMPAAPSIPVQQSPAAPTAYPMPAPPAAPSVPSSPQWPNNNVL</sequence>
<proteinExistence type="predicted"/>
<keyword evidence="2" id="KW-0472">Membrane</keyword>